<accession>A0A9D4ZCJ7</accession>
<keyword evidence="2" id="KW-1185">Reference proteome</keyword>
<organism evidence="1 2">
    <name type="scientific">Adiantum capillus-veneris</name>
    <name type="common">Maidenhair fern</name>
    <dbReference type="NCBI Taxonomy" id="13818"/>
    <lineage>
        <taxon>Eukaryota</taxon>
        <taxon>Viridiplantae</taxon>
        <taxon>Streptophyta</taxon>
        <taxon>Embryophyta</taxon>
        <taxon>Tracheophyta</taxon>
        <taxon>Polypodiopsida</taxon>
        <taxon>Polypodiidae</taxon>
        <taxon>Polypodiales</taxon>
        <taxon>Pteridineae</taxon>
        <taxon>Pteridaceae</taxon>
        <taxon>Vittarioideae</taxon>
        <taxon>Adiantum</taxon>
    </lineage>
</organism>
<sequence length="135" mass="15362">MHFYKLKKKDDESLVAHLNKFTTLKQHLLGVQKQIPSDEAIAVLLNSVDKAPFDILVSTLQNIEKNIDEVIAALMEFDSKQRNAVDGVALPERNRLFFNQGGFKGGRMMRGRDRDQGGGRGHHLPQMWKANIFFL</sequence>
<reference evidence="1" key="1">
    <citation type="submission" date="2021-01" db="EMBL/GenBank/DDBJ databases">
        <title>Adiantum capillus-veneris genome.</title>
        <authorList>
            <person name="Fang Y."/>
            <person name="Liao Q."/>
        </authorList>
    </citation>
    <scope>NUCLEOTIDE SEQUENCE</scope>
    <source>
        <strain evidence="1">H3</strain>
        <tissue evidence="1">Leaf</tissue>
    </source>
</reference>
<evidence type="ECO:0000313" key="2">
    <source>
        <dbReference type="Proteomes" id="UP000886520"/>
    </source>
</evidence>
<proteinExistence type="predicted"/>
<protein>
    <submittedName>
        <fullName evidence="1">Uncharacterized protein</fullName>
    </submittedName>
</protein>
<name>A0A9D4ZCJ7_ADICA</name>
<dbReference type="AlphaFoldDB" id="A0A9D4ZCJ7"/>
<comment type="caution">
    <text evidence="1">The sequence shown here is derived from an EMBL/GenBank/DDBJ whole genome shotgun (WGS) entry which is preliminary data.</text>
</comment>
<gene>
    <name evidence="1" type="ORF">GOP47_0015323</name>
</gene>
<dbReference type="EMBL" id="JABFUD020000015">
    <property type="protein sequence ID" value="KAI5069022.1"/>
    <property type="molecule type" value="Genomic_DNA"/>
</dbReference>
<dbReference type="Proteomes" id="UP000886520">
    <property type="component" value="Chromosome 15"/>
</dbReference>
<evidence type="ECO:0000313" key="1">
    <source>
        <dbReference type="EMBL" id="KAI5069022.1"/>
    </source>
</evidence>